<proteinExistence type="predicted"/>
<accession>A0ABU2YA88</accession>
<comment type="caution">
    <text evidence="2">The sequence shown here is derived from an EMBL/GenBank/DDBJ whole genome shotgun (WGS) entry which is preliminary data.</text>
</comment>
<feature type="domain" description="Glutaredoxin" evidence="1">
    <location>
        <begin position="125"/>
        <end position="169"/>
    </location>
</feature>
<reference evidence="2 3" key="1">
    <citation type="submission" date="2023-09" db="EMBL/GenBank/DDBJ databases">
        <authorList>
            <person name="Rey-Velasco X."/>
        </authorList>
    </citation>
    <scope>NUCLEOTIDE SEQUENCE [LARGE SCALE GENOMIC DNA]</scope>
    <source>
        <strain evidence="2 3">W242</strain>
    </source>
</reference>
<dbReference type="RefSeq" id="WP_311332059.1">
    <property type="nucleotide sequence ID" value="NZ_JAVRHZ010000001.1"/>
</dbReference>
<evidence type="ECO:0000313" key="2">
    <source>
        <dbReference type="EMBL" id="MDT0555109.1"/>
    </source>
</evidence>
<dbReference type="Proteomes" id="UP001254488">
    <property type="component" value="Unassembled WGS sequence"/>
</dbReference>
<dbReference type="EMBL" id="JAVRHZ010000001">
    <property type="protein sequence ID" value="MDT0555109.1"/>
    <property type="molecule type" value="Genomic_DNA"/>
</dbReference>
<sequence>MHQQLKFIVLLLIIIPFKGFAQEEEVFIVEKKQGKRIVLSAKNTTNDSINIFLLVHAEGFRRSSSAPIIKNTPPNSTTYMTTLIEIEDTPSSYRYDLYLNAEKEPLVIDSEKKINDISSIIKDRIVLFVTKDCDKCIVLENLLKNNRVTFKAFDIYQDEALYKQFKKFVQKDPTQTITFKLPLIWNKSYAVYGYDNLESILEELTN</sequence>
<name>A0ABU2YA88_9FLAO</name>
<keyword evidence="3" id="KW-1185">Reference proteome</keyword>
<gene>
    <name evidence="2" type="ORF">RM538_03775</name>
</gene>
<organism evidence="2 3">
    <name type="scientific">Patiriisocius hiemis</name>
    <dbReference type="NCBI Taxonomy" id="3075604"/>
    <lineage>
        <taxon>Bacteria</taxon>
        <taxon>Pseudomonadati</taxon>
        <taxon>Bacteroidota</taxon>
        <taxon>Flavobacteriia</taxon>
        <taxon>Flavobacteriales</taxon>
        <taxon>Flavobacteriaceae</taxon>
        <taxon>Patiriisocius</taxon>
    </lineage>
</organism>
<dbReference type="PROSITE" id="PS51354">
    <property type="entry name" value="GLUTAREDOXIN_2"/>
    <property type="match status" value="1"/>
</dbReference>
<dbReference type="Pfam" id="PF00462">
    <property type="entry name" value="Glutaredoxin"/>
    <property type="match status" value="1"/>
</dbReference>
<dbReference type="InterPro" id="IPR002109">
    <property type="entry name" value="Glutaredoxin"/>
</dbReference>
<dbReference type="SUPFAM" id="SSF52833">
    <property type="entry name" value="Thioredoxin-like"/>
    <property type="match status" value="1"/>
</dbReference>
<protein>
    <recommendedName>
        <fullName evidence="1">Glutaredoxin domain-containing protein</fullName>
    </recommendedName>
</protein>
<dbReference type="InterPro" id="IPR036249">
    <property type="entry name" value="Thioredoxin-like_sf"/>
</dbReference>
<evidence type="ECO:0000259" key="1">
    <source>
        <dbReference type="Pfam" id="PF00462"/>
    </source>
</evidence>
<evidence type="ECO:0000313" key="3">
    <source>
        <dbReference type="Proteomes" id="UP001254488"/>
    </source>
</evidence>
<dbReference type="Gene3D" id="3.40.30.10">
    <property type="entry name" value="Glutaredoxin"/>
    <property type="match status" value="1"/>
</dbReference>